<dbReference type="Pfam" id="PF00078">
    <property type="entry name" value="RVT_1"/>
    <property type="match status" value="1"/>
</dbReference>
<reference evidence="2 3" key="1">
    <citation type="submission" date="2020-04" db="EMBL/GenBank/DDBJ databases">
        <authorList>
            <person name="Wallbank WR R."/>
            <person name="Pardo Diaz C."/>
            <person name="Kozak K."/>
            <person name="Martin S."/>
            <person name="Jiggins C."/>
            <person name="Moest M."/>
            <person name="Warren A I."/>
            <person name="Byers J.R.P. K."/>
            <person name="Montejo-Kovacevich G."/>
            <person name="Yen C E."/>
        </authorList>
    </citation>
    <scope>NUCLEOTIDE SEQUENCE [LARGE SCALE GENOMIC DNA]</scope>
</reference>
<dbReference type="Proteomes" id="UP000494256">
    <property type="component" value="Unassembled WGS sequence"/>
</dbReference>
<dbReference type="PANTHER" id="PTHR47027">
    <property type="entry name" value="REVERSE TRANSCRIPTASE DOMAIN-CONTAINING PROTEIN"/>
    <property type="match status" value="1"/>
</dbReference>
<accession>A0A8S1AI34</accession>
<gene>
    <name evidence="2" type="ORF">APLA_LOCUS10920</name>
</gene>
<name>A0A8S1AI34_ARCPL</name>
<proteinExistence type="predicted"/>
<dbReference type="EMBL" id="CADEBD010000323">
    <property type="protein sequence ID" value="CAB3245042.1"/>
    <property type="molecule type" value="Genomic_DNA"/>
</dbReference>
<sequence>MIFTIRQLQEKCPEQRTPLFVAFVDLNKAFDTVSREGLCTILESIGCPPLLLSLVQCFHEDMKGTTEAFDVRRGVRQDCVLAPTLFGIFFAVLQKIPSTCIRGPMGGYST</sequence>
<feature type="domain" description="Reverse transcriptase" evidence="1">
    <location>
        <begin position="1"/>
        <end position="110"/>
    </location>
</feature>
<comment type="caution">
    <text evidence="2">The sequence shown here is derived from an EMBL/GenBank/DDBJ whole genome shotgun (WGS) entry which is preliminary data.</text>
</comment>
<organism evidence="2 3">
    <name type="scientific">Arctia plantaginis</name>
    <name type="common">Wood tiger moth</name>
    <name type="synonym">Phalaena plantaginis</name>
    <dbReference type="NCBI Taxonomy" id="874455"/>
    <lineage>
        <taxon>Eukaryota</taxon>
        <taxon>Metazoa</taxon>
        <taxon>Ecdysozoa</taxon>
        <taxon>Arthropoda</taxon>
        <taxon>Hexapoda</taxon>
        <taxon>Insecta</taxon>
        <taxon>Pterygota</taxon>
        <taxon>Neoptera</taxon>
        <taxon>Endopterygota</taxon>
        <taxon>Lepidoptera</taxon>
        <taxon>Glossata</taxon>
        <taxon>Ditrysia</taxon>
        <taxon>Noctuoidea</taxon>
        <taxon>Erebidae</taxon>
        <taxon>Arctiinae</taxon>
        <taxon>Arctia</taxon>
    </lineage>
</organism>
<dbReference type="PANTHER" id="PTHR47027:SF20">
    <property type="entry name" value="REVERSE TRANSCRIPTASE-LIKE PROTEIN WITH RNA-DIRECTED DNA POLYMERASE DOMAIN"/>
    <property type="match status" value="1"/>
</dbReference>
<dbReference type="InterPro" id="IPR000477">
    <property type="entry name" value="RT_dom"/>
</dbReference>
<evidence type="ECO:0000259" key="1">
    <source>
        <dbReference type="PROSITE" id="PS50878"/>
    </source>
</evidence>
<evidence type="ECO:0000313" key="3">
    <source>
        <dbReference type="Proteomes" id="UP000494256"/>
    </source>
</evidence>
<dbReference type="PROSITE" id="PS50878">
    <property type="entry name" value="RT_POL"/>
    <property type="match status" value="1"/>
</dbReference>
<evidence type="ECO:0000313" key="2">
    <source>
        <dbReference type="EMBL" id="CAB3245042.1"/>
    </source>
</evidence>
<protein>
    <recommendedName>
        <fullName evidence="1">Reverse transcriptase domain-containing protein</fullName>
    </recommendedName>
</protein>
<dbReference type="AlphaFoldDB" id="A0A8S1AI34"/>